<dbReference type="CDD" id="cd13603">
    <property type="entry name" value="PBP2_TRAP_Siap_TeaA_like"/>
    <property type="match status" value="1"/>
</dbReference>
<dbReference type="Proteomes" id="UP001241537">
    <property type="component" value="Unassembled WGS sequence"/>
</dbReference>
<evidence type="ECO:0000256" key="4">
    <source>
        <dbReference type="SAM" id="MobiDB-lite"/>
    </source>
</evidence>
<feature type="chain" id="PRO_5042279072" evidence="5">
    <location>
        <begin position="20"/>
        <end position="358"/>
    </location>
</feature>
<dbReference type="PROSITE" id="PS51257">
    <property type="entry name" value="PROKAR_LIPOPROTEIN"/>
    <property type="match status" value="1"/>
</dbReference>
<dbReference type="Pfam" id="PF03480">
    <property type="entry name" value="DctP"/>
    <property type="match status" value="1"/>
</dbReference>
<comment type="similarity">
    <text evidence="1">Belongs to the bacterial solute-binding protein 7 family.</text>
</comment>
<dbReference type="GO" id="GO:0055085">
    <property type="term" value="P:transmembrane transport"/>
    <property type="evidence" value="ECO:0007669"/>
    <property type="project" value="InterPro"/>
</dbReference>
<evidence type="ECO:0000313" key="7">
    <source>
        <dbReference type="Proteomes" id="UP001241537"/>
    </source>
</evidence>
<name>A0AAE4AMR6_9FIRM</name>
<sequence length="358" mass="39682">MKKKIALALTVAMAVGTLAGCGSSTAQTTTSAQTTDKTEGGAETVETKPAPAGAKVVKFGNSGAIGEPAPQSCEEFCDLVNEKIGDRYYFEFYPAEQLGNETTMLENLQVGLQEGMMCALDTLATYESDLNILSMAFAFNSYDSMINYLKSDMADPIWESLDNQGIHVVNFEFQKNPRIFFANREIKSPKDMVGMKYRIPNLPIFEKNARAMGATPVVVAWSEYPFALMQGVVDGGECSKDSYRSAGLYESAKYVADVDYAYPVEQICFSTQFWNSLSEEDQKVISDAAAQVASHHSERTLDKWKKDKEWLINEGGVTFCDIDRQAFIDAAAPLGKELQDEGFFTTKDLYDQTRQFNK</sequence>
<keyword evidence="3 5" id="KW-0732">Signal</keyword>
<dbReference type="RefSeq" id="WP_307255325.1">
    <property type="nucleotide sequence ID" value="NZ_JAUSTO010000018.1"/>
</dbReference>
<evidence type="ECO:0000256" key="5">
    <source>
        <dbReference type="SAM" id="SignalP"/>
    </source>
</evidence>
<evidence type="ECO:0000256" key="2">
    <source>
        <dbReference type="ARBA" id="ARBA00022448"/>
    </source>
</evidence>
<protein>
    <submittedName>
        <fullName evidence="6">TRAP-type C4-dicarboxylate transport system substrate-binding protein</fullName>
    </submittedName>
</protein>
<keyword evidence="2" id="KW-0813">Transport</keyword>
<feature type="signal peptide" evidence="5">
    <location>
        <begin position="1"/>
        <end position="19"/>
    </location>
</feature>
<comment type="caution">
    <text evidence="6">The sequence shown here is derived from an EMBL/GenBank/DDBJ whole genome shotgun (WGS) entry which is preliminary data.</text>
</comment>
<reference evidence="6" key="1">
    <citation type="submission" date="2023-07" db="EMBL/GenBank/DDBJ databases">
        <title>Genomic Encyclopedia of Type Strains, Phase IV (KMG-IV): sequencing the most valuable type-strain genomes for metagenomic binning, comparative biology and taxonomic classification.</title>
        <authorList>
            <person name="Goeker M."/>
        </authorList>
    </citation>
    <scope>NUCLEOTIDE SEQUENCE</scope>
    <source>
        <strain evidence="6">DSM 19659</strain>
    </source>
</reference>
<dbReference type="PANTHER" id="PTHR33376">
    <property type="match status" value="1"/>
</dbReference>
<proteinExistence type="inferred from homology"/>
<organism evidence="6 7">
    <name type="scientific">Moryella indoligenes</name>
    <dbReference type="NCBI Taxonomy" id="371674"/>
    <lineage>
        <taxon>Bacteria</taxon>
        <taxon>Bacillati</taxon>
        <taxon>Bacillota</taxon>
        <taxon>Clostridia</taxon>
        <taxon>Lachnospirales</taxon>
        <taxon>Lachnospiraceae</taxon>
        <taxon>Moryella</taxon>
    </lineage>
</organism>
<evidence type="ECO:0000256" key="1">
    <source>
        <dbReference type="ARBA" id="ARBA00009023"/>
    </source>
</evidence>
<evidence type="ECO:0000256" key="3">
    <source>
        <dbReference type="ARBA" id="ARBA00022729"/>
    </source>
</evidence>
<dbReference type="NCBIfam" id="NF037995">
    <property type="entry name" value="TRAP_S1"/>
    <property type="match status" value="1"/>
</dbReference>
<dbReference type="Gene3D" id="3.40.190.170">
    <property type="entry name" value="Bacterial extracellular solute-binding protein, family 7"/>
    <property type="match status" value="1"/>
</dbReference>
<dbReference type="InterPro" id="IPR018389">
    <property type="entry name" value="DctP_fam"/>
</dbReference>
<dbReference type="PANTHER" id="PTHR33376:SF7">
    <property type="entry name" value="C4-DICARBOXYLATE-BINDING PROTEIN DCTB"/>
    <property type="match status" value="1"/>
</dbReference>
<keyword evidence="7" id="KW-1185">Reference proteome</keyword>
<accession>A0AAE4AMR6</accession>
<feature type="region of interest" description="Disordered" evidence="4">
    <location>
        <begin position="21"/>
        <end position="47"/>
    </location>
</feature>
<evidence type="ECO:0000313" key="6">
    <source>
        <dbReference type="EMBL" id="MDQ0153371.1"/>
    </source>
</evidence>
<dbReference type="EMBL" id="JAUSTO010000018">
    <property type="protein sequence ID" value="MDQ0153371.1"/>
    <property type="molecule type" value="Genomic_DNA"/>
</dbReference>
<dbReference type="InterPro" id="IPR038404">
    <property type="entry name" value="TRAP_DctP_sf"/>
</dbReference>
<feature type="compositionally biased region" description="Low complexity" evidence="4">
    <location>
        <begin position="23"/>
        <end position="35"/>
    </location>
</feature>
<gene>
    <name evidence="6" type="ORF">J2S20_002091</name>
</gene>
<dbReference type="AlphaFoldDB" id="A0AAE4AMR6"/>